<dbReference type="SUPFAM" id="SSF48452">
    <property type="entry name" value="TPR-like"/>
    <property type="match status" value="1"/>
</dbReference>
<dbReference type="PROSITE" id="PS50005">
    <property type="entry name" value="TPR"/>
    <property type="match status" value="1"/>
</dbReference>
<feature type="repeat" description="TPR" evidence="1">
    <location>
        <begin position="12"/>
        <end position="45"/>
    </location>
</feature>
<protein>
    <submittedName>
        <fullName evidence="2">Tetratricopeptide repeat protein</fullName>
    </submittedName>
</protein>
<dbReference type="SMART" id="SM00028">
    <property type="entry name" value="TPR"/>
    <property type="match status" value="1"/>
</dbReference>
<dbReference type="Gene3D" id="1.25.40.10">
    <property type="entry name" value="Tetratricopeptide repeat domain"/>
    <property type="match status" value="1"/>
</dbReference>
<keyword evidence="3" id="KW-1185">Reference proteome</keyword>
<proteinExistence type="predicted"/>
<evidence type="ECO:0000313" key="3">
    <source>
        <dbReference type="Proteomes" id="UP000663929"/>
    </source>
</evidence>
<keyword evidence="1" id="KW-0802">TPR repeat</keyword>
<name>A0A8A4TSJ3_SULCO</name>
<gene>
    <name evidence="2" type="ORF">J3U87_28345</name>
</gene>
<dbReference type="RefSeq" id="WP_237379147.1">
    <property type="nucleotide sequence ID" value="NZ_CP071793.1"/>
</dbReference>
<reference evidence="2" key="1">
    <citation type="submission" date="2021-03" db="EMBL/GenBank/DDBJ databases">
        <title>Acanthopleuribacteraceae sp. M133.</title>
        <authorList>
            <person name="Wang G."/>
        </authorList>
    </citation>
    <scope>NUCLEOTIDE SEQUENCE</scope>
    <source>
        <strain evidence="2">M133</strain>
    </source>
</reference>
<dbReference type="KEGG" id="scor:J3U87_28345"/>
<dbReference type="Pfam" id="PF13424">
    <property type="entry name" value="TPR_12"/>
    <property type="match status" value="1"/>
</dbReference>
<dbReference type="Proteomes" id="UP000663929">
    <property type="component" value="Chromosome"/>
</dbReference>
<evidence type="ECO:0000256" key="1">
    <source>
        <dbReference type="PROSITE-ProRule" id="PRU00339"/>
    </source>
</evidence>
<organism evidence="2 3">
    <name type="scientific">Sulfidibacter corallicola</name>
    <dbReference type="NCBI Taxonomy" id="2818388"/>
    <lineage>
        <taxon>Bacteria</taxon>
        <taxon>Pseudomonadati</taxon>
        <taxon>Acidobacteriota</taxon>
        <taxon>Holophagae</taxon>
        <taxon>Acanthopleuribacterales</taxon>
        <taxon>Acanthopleuribacteraceae</taxon>
        <taxon>Sulfidibacter</taxon>
    </lineage>
</organism>
<accession>A0A8A4TSJ3</accession>
<dbReference type="InterPro" id="IPR019734">
    <property type="entry name" value="TPR_rpt"/>
</dbReference>
<dbReference type="InterPro" id="IPR011990">
    <property type="entry name" value="TPR-like_helical_dom_sf"/>
</dbReference>
<dbReference type="AlphaFoldDB" id="A0A8A4TSJ3"/>
<dbReference type="EMBL" id="CP071793">
    <property type="protein sequence ID" value="QTD49515.1"/>
    <property type="molecule type" value="Genomic_DNA"/>
</dbReference>
<evidence type="ECO:0000313" key="2">
    <source>
        <dbReference type="EMBL" id="QTD49515.1"/>
    </source>
</evidence>
<sequence length="145" mass="16608">MAELDPKTHEQIKTYCERGDSLVELEEYEDAIDQYEKAFDLIPEPKTDWDTATWVLTALGETRVFMEDWPNALTVLQQAMHCPDAIGNPFLHFLLGKTQFELGNMDRAADELTRAYMGSGMDLLGDEDEDPKYLAFLRTKIKIAE</sequence>